<dbReference type="PRINTS" id="PR01386">
    <property type="entry name" value="CCMCBIOGNSIS"/>
</dbReference>
<reference evidence="11" key="1">
    <citation type="submission" date="2016-06" db="EMBL/GenBank/DDBJ databases">
        <authorList>
            <person name="Varghese N."/>
            <person name="Submissions Spin"/>
        </authorList>
    </citation>
    <scope>NUCLEOTIDE SEQUENCE [LARGE SCALE GENOMIC DNA]</scope>
    <source>
        <strain evidence="11">DSM 44814</strain>
    </source>
</reference>
<feature type="transmembrane region" description="Helical" evidence="8">
    <location>
        <begin position="146"/>
        <end position="162"/>
    </location>
</feature>
<dbReference type="InterPro" id="IPR003557">
    <property type="entry name" value="Cyt_c_biogenesis_CcmC"/>
</dbReference>
<evidence type="ECO:0000313" key="11">
    <source>
        <dbReference type="Proteomes" id="UP000199696"/>
    </source>
</evidence>
<evidence type="ECO:0000256" key="3">
    <source>
        <dbReference type="ARBA" id="ARBA00016463"/>
    </source>
</evidence>
<dbReference type="PANTHER" id="PTHR30071:SF1">
    <property type="entry name" value="CYTOCHROME B_B6 PROTEIN-RELATED"/>
    <property type="match status" value="1"/>
</dbReference>
<evidence type="ECO:0000259" key="9">
    <source>
        <dbReference type="Pfam" id="PF01578"/>
    </source>
</evidence>
<organism evidence="10 11">
    <name type="scientific">Micromonospora eburnea</name>
    <dbReference type="NCBI Taxonomy" id="227316"/>
    <lineage>
        <taxon>Bacteria</taxon>
        <taxon>Bacillati</taxon>
        <taxon>Actinomycetota</taxon>
        <taxon>Actinomycetes</taxon>
        <taxon>Micromonosporales</taxon>
        <taxon>Micromonosporaceae</taxon>
        <taxon>Micromonospora</taxon>
    </lineage>
</organism>
<feature type="transmembrane region" description="Helical" evidence="8">
    <location>
        <begin position="226"/>
        <end position="246"/>
    </location>
</feature>
<gene>
    <name evidence="10" type="ORF">GA0070604_3078</name>
</gene>
<keyword evidence="5" id="KW-0201">Cytochrome c-type biogenesis</keyword>
<dbReference type="InterPro" id="IPR045062">
    <property type="entry name" value="Cyt_c_biogenesis_CcsA/CcmC"/>
</dbReference>
<dbReference type="PANTHER" id="PTHR30071">
    <property type="entry name" value="HEME EXPORTER PROTEIN C"/>
    <property type="match status" value="1"/>
</dbReference>
<evidence type="ECO:0000256" key="4">
    <source>
        <dbReference type="ARBA" id="ARBA00022692"/>
    </source>
</evidence>
<evidence type="ECO:0000256" key="2">
    <source>
        <dbReference type="ARBA" id="ARBA00005840"/>
    </source>
</evidence>
<dbReference type="InterPro" id="IPR002541">
    <property type="entry name" value="Cyt_c_assembly"/>
</dbReference>
<dbReference type="GO" id="GO:0015232">
    <property type="term" value="F:heme transmembrane transporter activity"/>
    <property type="evidence" value="ECO:0007669"/>
    <property type="project" value="InterPro"/>
</dbReference>
<evidence type="ECO:0000256" key="6">
    <source>
        <dbReference type="ARBA" id="ARBA00022989"/>
    </source>
</evidence>
<dbReference type="Proteomes" id="UP000199696">
    <property type="component" value="Unassembled WGS sequence"/>
</dbReference>
<keyword evidence="6 8" id="KW-1133">Transmembrane helix</keyword>
<comment type="subcellular location">
    <subcellularLocation>
        <location evidence="1">Membrane</location>
        <topology evidence="1">Multi-pass membrane protein</topology>
    </subcellularLocation>
</comment>
<accession>A0A1C6ULF2</accession>
<keyword evidence="7 8" id="KW-0472">Membrane</keyword>
<dbReference type="GO" id="GO:0020037">
    <property type="term" value="F:heme binding"/>
    <property type="evidence" value="ECO:0007669"/>
    <property type="project" value="InterPro"/>
</dbReference>
<evidence type="ECO:0000256" key="1">
    <source>
        <dbReference type="ARBA" id="ARBA00004141"/>
    </source>
</evidence>
<evidence type="ECO:0000256" key="5">
    <source>
        <dbReference type="ARBA" id="ARBA00022748"/>
    </source>
</evidence>
<keyword evidence="11" id="KW-1185">Reference proteome</keyword>
<dbReference type="STRING" id="227316.GA0070604_3078"/>
<feature type="transmembrane region" description="Helical" evidence="8">
    <location>
        <begin position="183"/>
        <end position="206"/>
    </location>
</feature>
<feature type="domain" description="Cytochrome c assembly protein" evidence="9">
    <location>
        <begin position="57"/>
        <end position="209"/>
    </location>
</feature>
<evidence type="ECO:0000313" key="10">
    <source>
        <dbReference type="EMBL" id="SCL54824.1"/>
    </source>
</evidence>
<name>A0A1C6ULF2_9ACTN</name>
<sequence>MVDSAVLPLRQAPTGADREIMRSSTVDLVADTARAAAARRTTAWLAGGLSAAAAVAGGWLAPPDAVQGQAQRLMYLHVPAAWVAYAAFALVLAAGGAYLIWGDLRWDRFARAAAEVGVVLTAVAIGTGSLWGHLVWGTWWAWDPRLVSTVLLLFAYAGYLALRRTVSERTGAPDGGDHRVARPAAAAGVGGFLLVPVVHFSVIWWRSLHQQATVLAPQRPPIDARMGVALLLAVAAATLVAFCVVLHRVVRLERRLTGDATPTAERTPARVG</sequence>
<keyword evidence="4 8" id="KW-0812">Transmembrane</keyword>
<feature type="transmembrane region" description="Helical" evidence="8">
    <location>
        <begin position="43"/>
        <end position="62"/>
    </location>
</feature>
<feature type="transmembrane region" description="Helical" evidence="8">
    <location>
        <begin position="113"/>
        <end position="134"/>
    </location>
</feature>
<protein>
    <recommendedName>
        <fullName evidence="3">Heme exporter protein C</fullName>
    </recommendedName>
</protein>
<dbReference type="GO" id="GO:0005886">
    <property type="term" value="C:plasma membrane"/>
    <property type="evidence" value="ECO:0007669"/>
    <property type="project" value="TreeGrafter"/>
</dbReference>
<dbReference type="Pfam" id="PF01578">
    <property type="entry name" value="Cytochrom_C_asm"/>
    <property type="match status" value="1"/>
</dbReference>
<comment type="similarity">
    <text evidence="2">Belongs to the CcmC/CycZ/HelC family.</text>
</comment>
<dbReference type="EMBL" id="FMHY01000002">
    <property type="protein sequence ID" value="SCL54824.1"/>
    <property type="molecule type" value="Genomic_DNA"/>
</dbReference>
<feature type="transmembrane region" description="Helical" evidence="8">
    <location>
        <begin position="82"/>
        <end position="101"/>
    </location>
</feature>
<evidence type="ECO:0000256" key="8">
    <source>
        <dbReference type="SAM" id="Phobius"/>
    </source>
</evidence>
<evidence type="ECO:0000256" key="7">
    <source>
        <dbReference type="ARBA" id="ARBA00023136"/>
    </source>
</evidence>
<dbReference type="GO" id="GO:0017004">
    <property type="term" value="P:cytochrome complex assembly"/>
    <property type="evidence" value="ECO:0007669"/>
    <property type="project" value="UniProtKB-KW"/>
</dbReference>
<proteinExistence type="inferred from homology"/>
<dbReference type="AlphaFoldDB" id="A0A1C6ULF2"/>